<evidence type="ECO:0000313" key="2">
    <source>
        <dbReference type="Proteomes" id="UP000828941"/>
    </source>
</evidence>
<evidence type="ECO:0000313" key="1">
    <source>
        <dbReference type="EMBL" id="KAI4348005.1"/>
    </source>
</evidence>
<organism evidence="1 2">
    <name type="scientific">Bauhinia variegata</name>
    <name type="common">Purple orchid tree</name>
    <name type="synonym">Phanera variegata</name>
    <dbReference type="NCBI Taxonomy" id="167791"/>
    <lineage>
        <taxon>Eukaryota</taxon>
        <taxon>Viridiplantae</taxon>
        <taxon>Streptophyta</taxon>
        <taxon>Embryophyta</taxon>
        <taxon>Tracheophyta</taxon>
        <taxon>Spermatophyta</taxon>
        <taxon>Magnoliopsida</taxon>
        <taxon>eudicotyledons</taxon>
        <taxon>Gunneridae</taxon>
        <taxon>Pentapetalae</taxon>
        <taxon>rosids</taxon>
        <taxon>fabids</taxon>
        <taxon>Fabales</taxon>
        <taxon>Fabaceae</taxon>
        <taxon>Cercidoideae</taxon>
        <taxon>Cercideae</taxon>
        <taxon>Bauhiniinae</taxon>
        <taxon>Bauhinia</taxon>
    </lineage>
</organism>
<keyword evidence="2" id="KW-1185">Reference proteome</keyword>
<dbReference type="Proteomes" id="UP000828941">
    <property type="component" value="Chromosome 4"/>
</dbReference>
<gene>
    <name evidence="1" type="ORF">L6164_008769</name>
</gene>
<reference evidence="1 2" key="1">
    <citation type="journal article" date="2022" name="DNA Res.">
        <title>Chromosomal-level genome assembly of the orchid tree Bauhinia variegata (Leguminosae; Cercidoideae) supports the allotetraploid origin hypothesis of Bauhinia.</title>
        <authorList>
            <person name="Zhong Y."/>
            <person name="Chen Y."/>
            <person name="Zheng D."/>
            <person name="Pang J."/>
            <person name="Liu Y."/>
            <person name="Luo S."/>
            <person name="Meng S."/>
            <person name="Qian L."/>
            <person name="Wei D."/>
            <person name="Dai S."/>
            <person name="Zhou R."/>
        </authorList>
    </citation>
    <scope>NUCLEOTIDE SEQUENCE [LARGE SCALE GENOMIC DNA]</scope>
    <source>
        <strain evidence="1">BV-YZ2020</strain>
    </source>
</reference>
<protein>
    <submittedName>
        <fullName evidence="1">Uncharacterized protein</fullName>
    </submittedName>
</protein>
<sequence>MTSSTPLERYQKLCLRDSLSIVYRYPIVCKELSFILKEAYYNLSKNVQAFIFEDTLTAFRLLPEIQTESAVSSAHLLLQSVEAVLPKQKRNMAVKEFKQAIVTHKRRCKAPQEGIGLPQLPHDILVHIFGFLDMQSLVSAGLVCRSWYLAASDNQLWELQHAVLYGSSVKEHPIRLVEDGKNTLLKEPVDTRSSIEWKDVVKRAYTGALSKILASSRGYCQRCKCVVWLINLKCPNARCRMMSEVQDIRPVTASQAAEYVLDDSLFITFSSDSDSDDEEILGGFYRLWSFPKHIK</sequence>
<accession>A0ACB9PNC4</accession>
<dbReference type="EMBL" id="CM039429">
    <property type="protein sequence ID" value="KAI4348005.1"/>
    <property type="molecule type" value="Genomic_DNA"/>
</dbReference>
<comment type="caution">
    <text evidence="1">The sequence shown here is derived from an EMBL/GenBank/DDBJ whole genome shotgun (WGS) entry which is preliminary data.</text>
</comment>
<name>A0ACB9PNC4_BAUVA</name>
<proteinExistence type="predicted"/>